<dbReference type="PANTHER" id="PTHR32060:SF30">
    <property type="entry name" value="CARBOXY-TERMINAL PROCESSING PROTEASE CTPA"/>
    <property type="match status" value="1"/>
</dbReference>
<sequence>MTIRIRAAALLAALALPAAAHAQASGATRPRTLSEDLQLFSQVLNQIRVNHPDSLDSHRVMMSAIQGLVTATDPHSYVIPATRLSADRMAQLRAGRLMEVPIDFQYVGSVPVVAAVAPGTRAAREDIIRGDVLVAVDGQPVLAESAMELSALLAGARGSTVNLRFERERTDGTRVELDRPVRRERGDEESAVPVAIMLDAQTGYLRVTTFSNDKVAEDLRAAVSRLEGQGMRRLLLDLRDNGGGIVSEASNIASLFLPTGATVYVSEGRKAEVHDSVTVRGGLFRRDRAYPLVVMVNEGTASASELLSGALQDNDRALVVGRPTFGKALLMQGFPLTDGSLMMLVIGHVKTPCGRVVQRQYRGLRQADYYRLARTQRDTAGRPTCRTVGGRTVYGGGGIYPDVVMPEEEPTPVWLARLSEQGVVTRWVGAYLTEQAAAFTTADALAADPRLPAGGLAGFRAFATAQGQTLPQGADADRALEHMLLPVLAGAKWGSAGYYRVSAALDPQITAAAAEFGRAGQILNAAP</sequence>
<dbReference type="Proteomes" id="UP000582837">
    <property type="component" value="Unassembled WGS sequence"/>
</dbReference>
<evidence type="ECO:0000256" key="1">
    <source>
        <dbReference type="ARBA" id="ARBA00009179"/>
    </source>
</evidence>
<evidence type="ECO:0000313" key="7">
    <source>
        <dbReference type="EMBL" id="MBB6073587.1"/>
    </source>
</evidence>
<dbReference type="InterPro" id="IPR004447">
    <property type="entry name" value="Peptidase_S41A"/>
</dbReference>
<dbReference type="GO" id="GO:0007165">
    <property type="term" value="P:signal transduction"/>
    <property type="evidence" value="ECO:0007669"/>
    <property type="project" value="TreeGrafter"/>
</dbReference>
<dbReference type="Pfam" id="PF03572">
    <property type="entry name" value="Peptidase_S41"/>
    <property type="match status" value="1"/>
</dbReference>
<dbReference type="Gene3D" id="3.30.750.44">
    <property type="match status" value="1"/>
</dbReference>
<comment type="similarity">
    <text evidence="1">Belongs to the peptidase S41A family.</text>
</comment>
<feature type="signal peptide" evidence="5">
    <location>
        <begin position="1"/>
        <end position="22"/>
    </location>
</feature>
<keyword evidence="3 7" id="KW-0378">Hydrolase</keyword>
<dbReference type="Gene3D" id="2.30.42.10">
    <property type="match status" value="1"/>
</dbReference>
<comment type="caution">
    <text evidence="7">The sequence shown here is derived from an EMBL/GenBank/DDBJ whole genome shotgun (WGS) entry which is preliminary data.</text>
</comment>
<organism evidence="7 8">
    <name type="scientific">Longimicrobium terrae</name>
    <dbReference type="NCBI Taxonomy" id="1639882"/>
    <lineage>
        <taxon>Bacteria</taxon>
        <taxon>Pseudomonadati</taxon>
        <taxon>Gemmatimonadota</taxon>
        <taxon>Longimicrobiia</taxon>
        <taxon>Longimicrobiales</taxon>
        <taxon>Longimicrobiaceae</taxon>
        <taxon>Longimicrobium</taxon>
    </lineage>
</organism>
<keyword evidence="5" id="KW-0732">Signal</keyword>
<dbReference type="SUPFAM" id="SSF50156">
    <property type="entry name" value="PDZ domain-like"/>
    <property type="match status" value="1"/>
</dbReference>
<dbReference type="SMART" id="SM00228">
    <property type="entry name" value="PDZ"/>
    <property type="match status" value="1"/>
</dbReference>
<dbReference type="CDD" id="cd07560">
    <property type="entry name" value="Peptidase_S41_CPP"/>
    <property type="match status" value="1"/>
</dbReference>
<dbReference type="InterPro" id="IPR029045">
    <property type="entry name" value="ClpP/crotonase-like_dom_sf"/>
</dbReference>
<dbReference type="InterPro" id="IPR041489">
    <property type="entry name" value="PDZ_6"/>
</dbReference>
<feature type="domain" description="PDZ" evidence="6">
    <location>
        <begin position="112"/>
        <end position="169"/>
    </location>
</feature>
<dbReference type="RefSeq" id="WP_170034171.1">
    <property type="nucleotide sequence ID" value="NZ_JABDTL010000001.1"/>
</dbReference>
<accession>A0A841H674</accession>
<keyword evidence="2 7" id="KW-0645">Protease</keyword>
<dbReference type="PROSITE" id="PS50106">
    <property type="entry name" value="PDZ"/>
    <property type="match status" value="1"/>
</dbReference>
<dbReference type="InterPro" id="IPR005151">
    <property type="entry name" value="Tail-specific_protease"/>
</dbReference>
<evidence type="ECO:0000259" key="6">
    <source>
        <dbReference type="PROSITE" id="PS50106"/>
    </source>
</evidence>
<dbReference type="EC" id="3.4.21.102" evidence="7"/>
<dbReference type="InterPro" id="IPR001478">
    <property type="entry name" value="PDZ"/>
</dbReference>
<evidence type="ECO:0000256" key="2">
    <source>
        <dbReference type="ARBA" id="ARBA00022670"/>
    </source>
</evidence>
<dbReference type="PANTHER" id="PTHR32060">
    <property type="entry name" value="TAIL-SPECIFIC PROTEASE"/>
    <property type="match status" value="1"/>
</dbReference>
<dbReference type="GO" id="GO:0006508">
    <property type="term" value="P:proteolysis"/>
    <property type="evidence" value="ECO:0007669"/>
    <property type="project" value="UniProtKB-KW"/>
</dbReference>
<feature type="chain" id="PRO_5033049977" evidence="5">
    <location>
        <begin position="23"/>
        <end position="527"/>
    </location>
</feature>
<dbReference type="SUPFAM" id="SSF52096">
    <property type="entry name" value="ClpP/crotonase"/>
    <property type="match status" value="1"/>
</dbReference>
<dbReference type="InterPro" id="IPR036034">
    <property type="entry name" value="PDZ_sf"/>
</dbReference>
<proteinExistence type="inferred from homology"/>
<dbReference type="GO" id="GO:0004252">
    <property type="term" value="F:serine-type endopeptidase activity"/>
    <property type="evidence" value="ECO:0007669"/>
    <property type="project" value="UniProtKB-EC"/>
</dbReference>
<evidence type="ECO:0000256" key="5">
    <source>
        <dbReference type="SAM" id="SignalP"/>
    </source>
</evidence>
<dbReference type="Gene3D" id="3.90.226.10">
    <property type="entry name" value="2-enoyl-CoA Hydratase, Chain A, domain 1"/>
    <property type="match status" value="1"/>
</dbReference>
<name>A0A841H674_9BACT</name>
<gene>
    <name evidence="7" type="ORF">HNQ61_005258</name>
</gene>
<keyword evidence="8" id="KW-1185">Reference proteome</keyword>
<reference evidence="7 8" key="1">
    <citation type="submission" date="2020-08" db="EMBL/GenBank/DDBJ databases">
        <title>Genomic Encyclopedia of Type Strains, Phase IV (KMG-IV): sequencing the most valuable type-strain genomes for metagenomic binning, comparative biology and taxonomic classification.</title>
        <authorList>
            <person name="Goeker M."/>
        </authorList>
    </citation>
    <scope>NUCLEOTIDE SEQUENCE [LARGE SCALE GENOMIC DNA]</scope>
    <source>
        <strain evidence="7 8">DSM 29007</strain>
    </source>
</reference>
<evidence type="ECO:0000313" key="8">
    <source>
        <dbReference type="Proteomes" id="UP000582837"/>
    </source>
</evidence>
<evidence type="ECO:0000256" key="4">
    <source>
        <dbReference type="ARBA" id="ARBA00022825"/>
    </source>
</evidence>
<keyword evidence="4" id="KW-0720">Serine protease</keyword>
<dbReference type="Pfam" id="PF17820">
    <property type="entry name" value="PDZ_6"/>
    <property type="match status" value="1"/>
</dbReference>
<dbReference type="EMBL" id="JACHIA010000026">
    <property type="protein sequence ID" value="MBB6073587.1"/>
    <property type="molecule type" value="Genomic_DNA"/>
</dbReference>
<dbReference type="SMART" id="SM00245">
    <property type="entry name" value="TSPc"/>
    <property type="match status" value="1"/>
</dbReference>
<dbReference type="GO" id="GO:0030288">
    <property type="term" value="C:outer membrane-bounded periplasmic space"/>
    <property type="evidence" value="ECO:0007669"/>
    <property type="project" value="TreeGrafter"/>
</dbReference>
<evidence type="ECO:0000256" key="3">
    <source>
        <dbReference type="ARBA" id="ARBA00022801"/>
    </source>
</evidence>
<dbReference type="AlphaFoldDB" id="A0A841H674"/>
<protein>
    <submittedName>
        <fullName evidence="7">Carboxyl-terminal processing protease</fullName>
        <ecNumber evidence="7">3.4.21.102</ecNumber>
    </submittedName>
</protein>